<name>A0A914DA29_9BILA</name>
<dbReference type="WBParaSite" id="ACRNAN_scaffold2052.g13829.t1">
    <property type="protein sequence ID" value="ACRNAN_scaffold2052.g13829.t1"/>
    <property type="gene ID" value="ACRNAN_scaffold2052.g13829"/>
</dbReference>
<proteinExistence type="predicted"/>
<accession>A0A914DA29</accession>
<keyword evidence="1" id="KW-1185">Reference proteome</keyword>
<sequence length="142" mass="16072">MMALPPALDALNIEQQKAQSVLYEDEFCRVTKKYLIVMNYDFWAKNKVIPLNEIRALYYAKQNLSESNLVSYANTRNLYTIVIDTGKKKIGFAIARPEEFLDLVRVLLSCRVQIKNKCISEINPKAHRMVLAGSAVSISSAA</sequence>
<reference evidence="2" key="1">
    <citation type="submission" date="2022-11" db="UniProtKB">
        <authorList>
            <consortium name="WormBaseParasite"/>
        </authorList>
    </citation>
    <scope>IDENTIFICATION</scope>
</reference>
<dbReference type="Proteomes" id="UP000887540">
    <property type="component" value="Unplaced"/>
</dbReference>
<dbReference type="PANTHER" id="PTHR35373">
    <property type="entry name" value="PROTEIN CBG16894"/>
    <property type="match status" value="1"/>
</dbReference>
<evidence type="ECO:0000313" key="2">
    <source>
        <dbReference type="WBParaSite" id="ACRNAN_scaffold2052.g13829.t1"/>
    </source>
</evidence>
<protein>
    <submittedName>
        <fullName evidence="2">Uncharacterized protein</fullName>
    </submittedName>
</protein>
<organism evidence="1 2">
    <name type="scientific">Acrobeloides nanus</name>
    <dbReference type="NCBI Taxonomy" id="290746"/>
    <lineage>
        <taxon>Eukaryota</taxon>
        <taxon>Metazoa</taxon>
        <taxon>Ecdysozoa</taxon>
        <taxon>Nematoda</taxon>
        <taxon>Chromadorea</taxon>
        <taxon>Rhabditida</taxon>
        <taxon>Tylenchina</taxon>
        <taxon>Cephalobomorpha</taxon>
        <taxon>Cephaloboidea</taxon>
        <taxon>Cephalobidae</taxon>
        <taxon>Acrobeloides</taxon>
    </lineage>
</organism>
<evidence type="ECO:0000313" key="1">
    <source>
        <dbReference type="Proteomes" id="UP000887540"/>
    </source>
</evidence>
<dbReference type="AlphaFoldDB" id="A0A914DA29"/>